<evidence type="ECO:0000313" key="11">
    <source>
        <dbReference type="EMBL" id="SKA68101.1"/>
    </source>
</evidence>
<feature type="transmembrane region" description="Helical" evidence="8">
    <location>
        <begin position="1099"/>
        <end position="1126"/>
    </location>
</feature>
<protein>
    <submittedName>
        <fullName evidence="11">Formate hydrogenlyase subunit 3/Multisubunit Na+/H+ antiporter, MnhD subunit</fullName>
    </submittedName>
</protein>
<dbReference type="AlphaFoldDB" id="A0A1T4VUC3"/>
<dbReference type="PRINTS" id="PR01437">
    <property type="entry name" value="NUOXDRDTASE4"/>
</dbReference>
<keyword evidence="4 8" id="KW-1133">Transmembrane helix</keyword>
<dbReference type="PANTHER" id="PTHR42682:SF4">
    <property type="entry name" value="NADH-UBIQUINONE_PLASTOQUINONE"/>
    <property type="match status" value="1"/>
</dbReference>
<evidence type="ECO:0000256" key="2">
    <source>
        <dbReference type="ARBA" id="ARBA00022475"/>
    </source>
</evidence>
<feature type="transmembrane region" description="Helical" evidence="8">
    <location>
        <begin position="939"/>
        <end position="958"/>
    </location>
</feature>
<dbReference type="Pfam" id="PF00662">
    <property type="entry name" value="Proton_antipo_N"/>
    <property type="match status" value="1"/>
</dbReference>
<dbReference type="GO" id="GO:0005886">
    <property type="term" value="C:plasma membrane"/>
    <property type="evidence" value="ECO:0007669"/>
    <property type="project" value="UniProtKB-SubCell"/>
</dbReference>
<feature type="transmembrane region" description="Helical" evidence="8">
    <location>
        <begin position="6"/>
        <end position="27"/>
    </location>
</feature>
<evidence type="ECO:0000256" key="1">
    <source>
        <dbReference type="ARBA" id="ARBA00004651"/>
    </source>
</evidence>
<feature type="transmembrane region" description="Helical" evidence="8">
    <location>
        <begin position="230"/>
        <end position="251"/>
    </location>
</feature>
<dbReference type="PANTHER" id="PTHR42682">
    <property type="entry name" value="HYDROGENASE-4 COMPONENT F"/>
    <property type="match status" value="1"/>
</dbReference>
<feature type="transmembrane region" description="Helical" evidence="8">
    <location>
        <begin position="1147"/>
        <end position="1170"/>
    </location>
</feature>
<feature type="transmembrane region" description="Helical" evidence="8">
    <location>
        <begin position="790"/>
        <end position="807"/>
    </location>
</feature>
<feature type="transmembrane region" description="Helical" evidence="8">
    <location>
        <begin position="992"/>
        <end position="1014"/>
    </location>
</feature>
<dbReference type="GO" id="GO:0042773">
    <property type="term" value="P:ATP synthesis coupled electron transport"/>
    <property type="evidence" value="ECO:0007669"/>
    <property type="project" value="InterPro"/>
</dbReference>
<feature type="transmembrane region" description="Helical" evidence="8">
    <location>
        <begin position="813"/>
        <end position="832"/>
    </location>
</feature>
<feature type="transmembrane region" description="Helical" evidence="8">
    <location>
        <begin position="263"/>
        <end position="282"/>
    </location>
</feature>
<evidence type="ECO:0000256" key="5">
    <source>
        <dbReference type="ARBA" id="ARBA00023002"/>
    </source>
</evidence>
<feature type="transmembrane region" description="Helical" evidence="8">
    <location>
        <begin position="609"/>
        <end position="636"/>
    </location>
</feature>
<feature type="transmembrane region" description="Helical" evidence="8">
    <location>
        <begin position="1020"/>
        <end position="1040"/>
    </location>
</feature>
<feature type="transmembrane region" description="Helical" evidence="8">
    <location>
        <begin position="454"/>
        <end position="473"/>
    </location>
</feature>
<dbReference type="GO" id="GO:0016829">
    <property type="term" value="F:lyase activity"/>
    <property type="evidence" value="ECO:0007669"/>
    <property type="project" value="UniProtKB-KW"/>
</dbReference>
<feature type="transmembrane region" description="Helical" evidence="8">
    <location>
        <begin position="144"/>
        <end position="167"/>
    </location>
</feature>
<evidence type="ECO:0000256" key="8">
    <source>
        <dbReference type="SAM" id="Phobius"/>
    </source>
</evidence>
<feature type="transmembrane region" description="Helical" evidence="8">
    <location>
        <begin position="757"/>
        <end position="778"/>
    </location>
</feature>
<feature type="transmembrane region" description="Helical" evidence="8">
    <location>
        <begin position="518"/>
        <end position="541"/>
    </location>
</feature>
<dbReference type="STRING" id="1121442.SAMN02745702_00948"/>
<dbReference type="GO" id="GO:0016491">
    <property type="term" value="F:oxidoreductase activity"/>
    <property type="evidence" value="ECO:0007669"/>
    <property type="project" value="UniProtKB-KW"/>
</dbReference>
<keyword evidence="12" id="KW-1185">Reference proteome</keyword>
<evidence type="ECO:0000259" key="10">
    <source>
        <dbReference type="Pfam" id="PF00662"/>
    </source>
</evidence>
<feature type="transmembrane region" description="Helical" evidence="8">
    <location>
        <begin position="964"/>
        <end position="985"/>
    </location>
</feature>
<name>A0A1T4VUC3_9BACT</name>
<dbReference type="Proteomes" id="UP000189733">
    <property type="component" value="Unassembled WGS sequence"/>
</dbReference>
<sequence>MDAVQPLSVSFVVCLGAVLCVVAQLAAVKRYRNLLQLFGLSCLAELGVVLVGFGAGSSAGISGAYLHLMYQTVTRVLALCALLVLAQKAKSFELAKLRGIFSVHPFMAGVFAFAMFAALGITPFKGAVSRLAILHGAFESGHYLSAALVLAGCIAAISYTLRIVQALCFEKSESWKVSDASRSSFDKAACYGAGVLACGVALMHMFPEGLLHIAEGLGDGQALPHFESPWPLAAIVPYLGGFVLLGISRFAPKEFRGIRVRETVAVALSVLTVLCVFAADAALPLSSLFAKIMACVGLAVTLYSVSYMEGKEHTDRYWFFLMLMQGSLVGLCLAHDFGTLYGFWELMTLTSYFLVIHEQSDEALEAGYKYFFMCASGAYVMLFGLLFLHAQTGSFEFATLSTLASALSPGVAALILVTSFVGFWVKAGLMPLHSWLPAAHPVAPSSISAPLSGILTKTGIYGFLLLGFAIMGVETFRGAGDGWNIGAILSFVGAVTMLFAEVMALLQRNVKRMLAYSTMAQIGEICIVLGVGSYLSVVGGLAHVVNHAMMKNLLFLGIGIVVMRAGTLEIQGLKGLGRKMPVTGICLMIAALSIVGLPPFGGFVSKFMLVYACLNAGHLLLAAVILTGGLIAALYYMRLVKVLFFEAYEGTDTVKDAPLLCQIPMVAFAALIVLFGIAPQALLGLVTPVADALVMGGKLVAQPVPAFDFAWPFFALVPMLGAVVPYLLRHDLEKCGLGAVGVLAVSFVAVLCSWSGLSTVSLCFALLITMMGILNTVYSVSYMEHSHTQWRFFTFLLLMIGGLLGVAGSEDLFSFFMFWELMSSWTLYFVIIHEETAASLREGFKYFVFNMIGATFMFFGIVLLTASGQSFEIGALAQTLSQLPGWVGTSSMALIALGFVMKAAMLPVRIDVWMHPATAPTPVSGYISSVLLKSGPFGLLKLFFVLGGAGFFAGKSGIWGQQAIMYTLAWVAGITIFYAAAMAVIQSGLKRMLIYSTVSQLGYVVLGICAGSALTVSAGMLHFVSHMLFKNLAFLCAGAIMFRTHADSLNQVSGLARKMPVTFVTLAIAAFSAIGVPPFSGFTSKWMLYHGLVSQNEVLLALLSLTGSVLTMAYFIKFLHSAFFGYPTEAIKDVQEVGPYMRWPMMILAGACCVFGVFPGLLLAPINSMIAGFGFAPLDISLGGVATGAGSWNATETAILLAVAYGAARFVMHFMSRKERVCEIHTCGVSDIDARELNVQADNLYEPFISLLREWIALPKTFLANRKG</sequence>
<evidence type="ECO:0000256" key="4">
    <source>
        <dbReference type="ARBA" id="ARBA00022989"/>
    </source>
</evidence>
<feature type="transmembrane region" description="Helical" evidence="8">
    <location>
        <begin position="582"/>
        <end position="603"/>
    </location>
</feature>
<feature type="transmembrane region" description="Helical" evidence="8">
    <location>
        <begin position="188"/>
        <end position="206"/>
    </location>
</feature>
<feature type="domain" description="NADH:quinone oxidoreductase/Mrp antiporter transmembrane" evidence="9">
    <location>
        <begin position="809"/>
        <end position="1111"/>
    </location>
</feature>
<feature type="transmembrane region" description="Helical" evidence="8">
    <location>
        <begin position="1190"/>
        <end position="1211"/>
    </location>
</feature>
<feature type="transmembrane region" description="Helical" evidence="8">
    <location>
        <begin position="735"/>
        <end position="751"/>
    </location>
</feature>
<keyword evidence="6 8" id="KW-0472">Membrane</keyword>
<dbReference type="OrthoDB" id="9805769at2"/>
<keyword evidence="5" id="KW-0560">Oxidoreductase</keyword>
<keyword evidence="11" id="KW-0456">Lyase</keyword>
<keyword evidence="2" id="KW-1003">Cell membrane</keyword>
<feature type="transmembrane region" description="Helical" evidence="8">
    <location>
        <begin position="485"/>
        <end position="506"/>
    </location>
</feature>
<dbReference type="Pfam" id="PF00361">
    <property type="entry name" value="Proton_antipo_M"/>
    <property type="match status" value="3"/>
</dbReference>
<dbReference type="RefSeq" id="WP_078684246.1">
    <property type="nucleotide sequence ID" value="NZ_FUYA01000002.1"/>
</dbReference>
<feature type="transmembrane region" description="Helical" evidence="8">
    <location>
        <begin position="34"/>
        <end position="56"/>
    </location>
</feature>
<feature type="transmembrane region" description="Helical" evidence="8">
    <location>
        <begin position="370"/>
        <end position="390"/>
    </location>
</feature>
<dbReference type="InterPro" id="IPR052175">
    <property type="entry name" value="ComplexI-like_HydComp"/>
</dbReference>
<evidence type="ECO:0000259" key="9">
    <source>
        <dbReference type="Pfam" id="PF00361"/>
    </source>
</evidence>
<comment type="subcellular location">
    <subcellularLocation>
        <location evidence="1">Cell membrane</location>
        <topology evidence="1">Multi-pass membrane protein</topology>
    </subcellularLocation>
    <subcellularLocation>
        <location evidence="7">Membrane</location>
        <topology evidence="7">Multi-pass membrane protein</topology>
    </subcellularLocation>
</comment>
<dbReference type="InterPro" id="IPR003918">
    <property type="entry name" value="NADH_UbQ_OxRdtase"/>
</dbReference>
<feature type="transmembrane region" description="Helical" evidence="8">
    <location>
        <begin position="317"/>
        <end position="335"/>
    </location>
</feature>
<dbReference type="EMBL" id="FUYA01000002">
    <property type="protein sequence ID" value="SKA68101.1"/>
    <property type="molecule type" value="Genomic_DNA"/>
</dbReference>
<evidence type="ECO:0000256" key="7">
    <source>
        <dbReference type="RuleBase" id="RU000320"/>
    </source>
</evidence>
<feature type="domain" description="NADH-Ubiquinone oxidoreductase (complex I) chain 5 N-terminal" evidence="10">
    <location>
        <begin position="758"/>
        <end position="793"/>
    </location>
</feature>
<feature type="transmembrane region" description="Helical" evidence="8">
    <location>
        <begin position="402"/>
        <end position="425"/>
    </location>
</feature>
<feature type="transmembrane region" description="Helical" evidence="8">
    <location>
        <begin position="844"/>
        <end position="866"/>
    </location>
</feature>
<accession>A0A1T4VUC3</accession>
<gene>
    <name evidence="11" type="ORF">SAMN02745702_00948</name>
</gene>
<feature type="domain" description="NADH:quinone oxidoreductase/Mrp antiporter transmembrane" evidence="9">
    <location>
        <begin position="334"/>
        <end position="630"/>
    </location>
</feature>
<feature type="transmembrane region" description="Helical" evidence="8">
    <location>
        <begin position="709"/>
        <end position="728"/>
    </location>
</feature>
<dbReference type="InterPro" id="IPR001516">
    <property type="entry name" value="Proton_antipo_N"/>
</dbReference>
<evidence type="ECO:0000256" key="6">
    <source>
        <dbReference type="ARBA" id="ARBA00023136"/>
    </source>
</evidence>
<feature type="transmembrane region" description="Helical" evidence="8">
    <location>
        <begin position="886"/>
        <end position="905"/>
    </location>
</feature>
<feature type="transmembrane region" description="Helical" evidence="8">
    <location>
        <begin position="657"/>
        <end position="678"/>
    </location>
</feature>
<feature type="domain" description="NADH:quinone oxidoreductase/Mrp antiporter transmembrane" evidence="9">
    <location>
        <begin position="10"/>
        <end position="154"/>
    </location>
</feature>
<proteinExistence type="predicted"/>
<feature type="transmembrane region" description="Helical" evidence="8">
    <location>
        <begin position="288"/>
        <end position="305"/>
    </location>
</feature>
<reference evidence="11 12" key="1">
    <citation type="submission" date="2017-02" db="EMBL/GenBank/DDBJ databases">
        <authorList>
            <person name="Peterson S.W."/>
        </authorList>
    </citation>
    <scope>NUCLEOTIDE SEQUENCE [LARGE SCALE GENOMIC DNA]</scope>
    <source>
        <strain evidence="11 12">DSM 18034</strain>
    </source>
</reference>
<dbReference type="GO" id="GO:0008137">
    <property type="term" value="F:NADH dehydrogenase (ubiquinone) activity"/>
    <property type="evidence" value="ECO:0007669"/>
    <property type="project" value="InterPro"/>
</dbReference>
<feature type="transmembrane region" description="Helical" evidence="8">
    <location>
        <begin position="1061"/>
        <end position="1079"/>
    </location>
</feature>
<dbReference type="InterPro" id="IPR001750">
    <property type="entry name" value="ND/Mrp_TM"/>
</dbReference>
<evidence type="ECO:0000313" key="12">
    <source>
        <dbReference type="Proteomes" id="UP000189733"/>
    </source>
</evidence>
<organism evidence="11 12">
    <name type="scientific">Desulfobaculum bizertense DSM 18034</name>
    <dbReference type="NCBI Taxonomy" id="1121442"/>
    <lineage>
        <taxon>Bacteria</taxon>
        <taxon>Pseudomonadati</taxon>
        <taxon>Thermodesulfobacteriota</taxon>
        <taxon>Desulfovibrionia</taxon>
        <taxon>Desulfovibrionales</taxon>
        <taxon>Desulfovibrionaceae</taxon>
        <taxon>Desulfobaculum</taxon>
    </lineage>
</organism>
<evidence type="ECO:0000256" key="3">
    <source>
        <dbReference type="ARBA" id="ARBA00022692"/>
    </source>
</evidence>
<keyword evidence="3 7" id="KW-0812">Transmembrane</keyword>
<feature type="transmembrane region" description="Helical" evidence="8">
    <location>
        <begin position="68"/>
        <end position="86"/>
    </location>
</feature>
<feature type="transmembrane region" description="Helical" evidence="8">
    <location>
        <begin position="106"/>
        <end position="124"/>
    </location>
</feature>